<sequence length="88" mass="9723">MRSGSLSQRASMAGGERVARLMRQLAGVACPAHSQAYSHSYKHGEVQISERKTDYAFEMACSNIRFGEGVTREIGMVLSFLIHPQTFS</sequence>
<evidence type="ECO:0000313" key="2">
    <source>
        <dbReference type="Proteomes" id="UP000316079"/>
    </source>
</evidence>
<gene>
    <name evidence="1" type="ORF">DNTS_024322</name>
</gene>
<dbReference type="Proteomes" id="UP000316079">
    <property type="component" value="Unassembled WGS sequence"/>
</dbReference>
<dbReference type="OrthoDB" id="339764at2759"/>
<protein>
    <submittedName>
        <fullName evidence="1">Uncharacterized protein</fullName>
    </submittedName>
</protein>
<accession>A0A553NLM6</accession>
<dbReference type="EMBL" id="SRMA01026853">
    <property type="protein sequence ID" value="TRY66329.1"/>
    <property type="molecule type" value="Genomic_DNA"/>
</dbReference>
<organism evidence="1 2">
    <name type="scientific">Danionella cerebrum</name>
    <dbReference type="NCBI Taxonomy" id="2873325"/>
    <lineage>
        <taxon>Eukaryota</taxon>
        <taxon>Metazoa</taxon>
        <taxon>Chordata</taxon>
        <taxon>Craniata</taxon>
        <taxon>Vertebrata</taxon>
        <taxon>Euteleostomi</taxon>
        <taxon>Actinopterygii</taxon>
        <taxon>Neopterygii</taxon>
        <taxon>Teleostei</taxon>
        <taxon>Ostariophysi</taxon>
        <taxon>Cypriniformes</taxon>
        <taxon>Danionidae</taxon>
        <taxon>Danioninae</taxon>
        <taxon>Danionella</taxon>
    </lineage>
</organism>
<name>A0A553NLM6_9TELE</name>
<reference evidence="1 2" key="1">
    <citation type="journal article" date="2019" name="Sci. Data">
        <title>Hybrid genome assembly and annotation of Danionella translucida.</title>
        <authorList>
            <person name="Kadobianskyi M."/>
            <person name="Schulze L."/>
            <person name="Schuelke M."/>
            <person name="Judkewitz B."/>
        </authorList>
    </citation>
    <scope>NUCLEOTIDE SEQUENCE [LARGE SCALE GENOMIC DNA]</scope>
    <source>
        <strain evidence="1 2">Bolton</strain>
    </source>
</reference>
<comment type="caution">
    <text evidence="1">The sequence shown here is derived from an EMBL/GenBank/DDBJ whole genome shotgun (WGS) entry which is preliminary data.</text>
</comment>
<evidence type="ECO:0000313" key="1">
    <source>
        <dbReference type="EMBL" id="TRY66329.1"/>
    </source>
</evidence>
<keyword evidence="2" id="KW-1185">Reference proteome</keyword>
<proteinExistence type="predicted"/>
<dbReference type="AlphaFoldDB" id="A0A553NLM6"/>